<reference evidence="1" key="1">
    <citation type="journal article" date="2014" name="Nat. Genet.">
        <title>Genome and transcriptome of the porcine whipworm Trichuris suis.</title>
        <authorList>
            <person name="Jex A.R."/>
            <person name="Nejsum P."/>
            <person name="Schwarz E.M."/>
            <person name="Hu L."/>
            <person name="Young N.D."/>
            <person name="Hall R.S."/>
            <person name="Korhonen P.K."/>
            <person name="Liao S."/>
            <person name="Thamsborg S."/>
            <person name="Xia J."/>
            <person name="Xu P."/>
            <person name="Wang S."/>
            <person name="Scheerlinck J.P."/>
            <person name="Hofmann A."/>
            <person name="Sternberg P.W."/>
            <person name="Wang J."/>
            <person name="Gasser R.B."/>
        </authorList>
    </citation>
    <scope>NUCLEOTIDE SEQUENCE [LARGE SCALE GENOMIC DNA]</scope>
    <source>
        <strain evidence="1">DCEP-RM93F</strain>
    </source>
</reference>
<gene>
    <name evidence="1" type="ORF">M514_15486</name>
</gene>
<dbReference type="EMBL" id="KL367478">
    <property type="protein sequence ID" value="KFD72213.1"/>
    <property type="molecule type" value="Genomic_DNA"/>
</dbReference>
<proteinExistence type="predicted"/>
<name>A0A085NRW7_9BILA</name>
<dbReference type="AlphaFoldDB" id="A0A085NRW7"/>
<accession>A0A085NRW7</accession>
<protein>
    <submittedName>
        <fullName evidence="1">Uncharacterized protein</fullName>
    </submittedName>
</protein>
<organism evidence="1">
    <name type="scientific">Trichuris suis</name>
    <name type="common">pig whipworm</name>
    <dbReference type="NCBI Taxonomy" id="68888"/>
    <lineage>
        <taxon>Eukaryota</taxon>
        <taxon>Metazoa</taxon>
        <taxon>Ecdysozoa</taxon>
        <taxon>Nematoda</taxon>
        <taxon>Enoplea</taxon>
        <taxon>Dorylaimia</taxon>
        <taxon>Trichinellida</taxon>
        <taxon>Trichuridae</taxon>
        <taxon>Trichuris</taxon>
    </lineage>
</organism>
<dbReference type="Proteomes" id="UP000030758">
    <property type="component" value="Unassembled WGS sequence"/>
</dbReference>
<evidence type="ECO:0000313" key="1">
    <source>
        <dbReference type="EMBL" id="KFD72213.1"/>
    </source>
</evidence>
<sequence>MSVALPSQAKLGSVATSTWRARLLVTAEGPRQNRFTLRETDGVPWKLYALCVSFPASLFVKNAFLCKKHASWLSKQPWLLPCSLGAGALTSQSSSSSHPAAFLIVATSLPPLIVCRRGRRRFSQ</sequence>